<dbReference type="AlphaFoldDB" id="Q9D3R4"/>
<dbReference type="MGI" id="MGI:1916631">
    <property type="gene designation" value="1700018A04Rik"/>
</dbReference>
<reference evidence="2" key="4">
    <citation type="submission" date="2000-07" db="EMBL/GenBank/DDBJ databases">
        <authorList>
            <person name="Adachi J."/>
            <person name="Aizawa K."/>
            <person name="Akahira S."/>
            <person name="Akimura T."/>
            <person name="Arai A."/>
            <person name="Aono H."/>
            <person name="Arakawa T."/>
            <person name="Bono H."/>
            <person name="Carninci P."/>
            <person name="Fukuda S."/>
            <person name="Fukunishi Y."/>
            <person name="Furuno M."/>
            <person name="Hanagaki T."/>
            <person name="Hara A."/>
            <person name="Hayatsu N."/>
            <person name="Hiramoto K."/>
            <person name="Hiraoka T."/>
            <person name="Hori F."/>
            <person name="Imotani K."/>
            <person name="Ishii Y."/>
            <person name="Itoh M."/>
            <person name="Izawa M."/>
            <person name="Kasukawa T."/>
            <person name="Kato H."/>
            <person name="Kawai J."/>
            <person name="Kojima Y."/>
            <person name="Konno H."/>
            <person name="Kouda M."/>
            <person name="Koya S."/>
            <person name="Kurihara C."/>
            <person name="Matsuyama T."/>
            <person name="Miyazaki A."/>
            <person name="Nishi K."/>
            <person name="Nomura K."/>
            <person name="Numazaki R."/>
            <person name="Ohno M."/>
            <person name="Okazaki Y."/>
            <person name="Okido T."/>
            <person name="Owa C."/>
            <person name="Saito H."/>
            <person name="Saito R."/>
            <person name="Sakai C."/>
            <person name="Sakai K."/>
            <person name="Sano H."/>
            <person name="Sasaki D."/>
            <person name="Shibata K."/>
            <person name="Shibata Y."/>
            <person name="Shinagawa A."/>
            <person name="Shiraki T."/>
            <person name="Sogabe Y."/>
            <person name="Suzuki H."/>
            <person name="Tagami M."/>
            <person name="Tagawa A."/>
            <person name="Takahashi F."/>
            <person name="Tanaka T."/>
            <person name="Tejima Y."/>
            <person name="Toya T."/>
            <person name="Yamamura T."/>
            <person name="Yasunishi A."/>
            <person name="Yoshida K."/>
            <person name="Yoshino M."/>
            <person name="Muramatsu M."/>
            <person name="Hayashizaki Y."/>
        </authorList>
    </citation>
    <scope>NUCLEOTIDE SEQUENCE</scope>
    <source>
        <strain evidence="2">C57BL/6J</strain>
        <tissue evidence="2">Testis</tissue>
    </source>
</reference>
<evidence type="ECO:0000313" key="2">
    <source>
        <dbReference type="EMBL" id="BAB30609.1"/>
    </source>
</evidence>
<reference evidence="2" key="3">
    <citation type="journal article" date="2000" name="Genome Res.">
        <title>RIKEN integrated sequence analysis (RISA) system--384-format sequencing pipeline with 384 multicapillary sequencer.</title>
        <authorList>
            <person name="Shibata K."/>
            <person name="Itoh M."/>
            <person name="Aizawa K."/>
            <person name="Nagaoka S."/>
            <person name="Sasaki N."/>
            <person name="Carninci P."/>
            <person name="Konno H."/>
            <person name="Akiyama J."/>
            <person name="Nishi K."/>
            <person name="Kitsunai T."/>
            <person name="Tashiro H."/>
            <person name="Itoh M."/>
            <person name="Sumi N."/>
            <person name="Ishii Y."/>
            <person name="Nakamura S."/>
            <person name="Hazama M."/>
            <person name="Nishine T."/>
            <person name="Harada A."/>
            <person name="Yamamoto R."/>
            <person name="Matsumoto H."/>
            <person name="Sakaguchi S."/>
            <person name="Ikegami T."/>
            <person name="Kashiwagi K."/>
            <person name="Fujiwake S."/>
            <person name="Inoue K."/>
            <person name="Togawa Y."/>
            <person name="Izawa M."/>
            <person name="Ohara E."/>
            <person name="Watahiki M."/>
            <person name="Yoneda Y."/>
            <person name="Ishikawa T."/>
            <person name="Ozawa K."/>
            <person name="Tanaka T."/>
            <person name="Matsuura S."/>
            <person name="Kawai J."/>
            <person name="Okazaki Y."/>
            <person name="Muramatsu M."/>
            <person name="Inoue Y."/>
            <person name="Kira A."/>
            <person name="Hayashizaki Y."/>
        </authorList>
    </citation>
    <scope>NUCLEOTIDE SEQUENCE</scope>
    <source>
        <strain evidence="2">C57BL/6J</strain>
        <tissue evidence="2">Testis</tissue>
    </source>
</reference>
<reference evidence="2" key="2">
    <citation type="journal article" date="2000" name="Genome Res.">
        <title>Normalization and subtraction of cap-trapper-selected cDNAs to prepare full-length cDNA libraries for rapid discovery of new genes.</title>
        <authorList>
            <person name="Carninci P."/>
            <person name="Shibata Y."/>
            <person name="Hayatsu N."/>
            <person name="Sugahara Y."/>
            <person name="Shibata K."/>
            <person name="Itoh M."/>
            <person name="Konno H."/>
            <person name="Okazaki Y."/>
            <person name="Muramatsu M."/>
            <person name="Hayashizaki Y."/>
        </authorList>
    </citation>
    <scope>NUCLEOTIDE SEQUENCE</scope>
    <source>
        <strain evidence="2">C57BL/6J</strain>
        <tissue evidence="2">Testis</tissue>
    </source>
</reference>
<proteinExistence type="evidence at transcript level"/>
<reference evidence="2" key="7">
    <citation type="journal article" date="2005" name="Science">
        <title>The Transcriptional Landscape of the Mammalian Genome.</title>
        <authorList>
            <consortium name="The FANTOM Consortium"/>
            <consortium name="Riken Genome Exploration Research Group and Genome Science Group (Genome Network Project Core Group)"/>
        </authorList>
    </citation>
    <scope>NUCLEOTIDE SEQUENCE</scope>
    <source>
        <strain evidence="2">C57BL/6J</strain>
        <tissue evidence="2">Testis</tissue>
    </source>
</reference>
<organism evidence="2">
    <name type="scientific">Mus musculus</name>
    <name type="common">Mouse</name>
    <dbReference type="NCBI Taxonomy" id="10090"/>
    <lineage>
        <taxon>Eukaryota</taxon>
        <taxon>Metazoa</taxon>
        <taxon>Chordata</taxon>
        <taxon>Craniata</taxon>
        <taxon>Vertebrata</taxon>
        <taxon>Euteleostomi</taxon>
        <taxon>Mammalia</taxon>
        <taxon>Eutheria</taxon>
        <taxon>Euarchontoglires</taxon>
        <taxon>Glires</taxon>
        <taxon>Rodentia</taxon>
        <taxon>Myomorpha</taxon>
        <taxon>Muroidea</taxon>
        <taxon>Muridae</taxon>
        <taxon>Murinae</taxon>
        <taxon>Mus</taxon>
        <taxon>Mus</taxon>
    </lineage>
</organism>
<sequence length="154" mass="17921">MYGHNDLSKKQLEPWEPSAHFMIILHQGNLAVWMHPTVLLLTREGWDRSEARSTETLKREPPSQQPKSRSLNGGNQGRDSCRVPNPWALHFASILHASVFLCTTFPLKPHFLFQRPQWGSVQRIKICLLCYKREYRPCWSGTLAQWPFVLLLND</sequence>
<reference evidence="2" key="1">
    <citation type="journal article" date="1999" name="Methods Enzymol.">
        <title>High-efficiency full-length cDNA cloning.</title>
        <authorList>
            <person name="Carninci P."/>
            <person name="Hayashizaki Y."/>
        </authorList>
    </citation>
    <scope>NUCLEOTIDE SEQUENCE</scope>
    <source>
        <strain evidence="2">C57BL/6J</strain>
        <tissue evidence="2">Testis</tissue>
    </source>
</reference>
<evidence type="ECO:0000313" key="3">
    <source>
        <dbReference type="MGI" id="MGI:1916631"/>
    </source>
</evidence>
<accession>Q9D3R4</accession>
<dbReference type="AGR" id="MGI:1916631"/>
<name>Q9D3R4_MOUSE</name>
<reference evidence="2" key="6">
    <citation type="journal article" date="2002" name="Nature">
        <title>Analysis of the mouse transcriptome based on functional annotation of 60,770 full-length cDNAs.</title>
        <authorList>
            <consortium name="The FANTOM Consortium and the RIKEN Genome Exploration Research Group Phase I and II Team"/>
        </authorList>
    </citation>
    <scope>NUCLEOTIDE SEQUENCE</scope>
    <source>
        <strain evidence="2">C57BL/6J</strain>
        <tissue evidence="2">Testis</tissue>
    </source>
</reference>
<feature type="region of interest" description="Disordered" evidence="1">
    <location>
        <begin position="51"/>
        <end position="78"/>
    </location>
</feature>
<reference evidence="2" key="5">
    <citation type="journal article" date="2001" name="Nature">
        <title>Functional annotation of a full-length mouse cDNA collection.</title>
        <authorList>
            <consortium name="The RIKEN Genome Exploration Research Group Phase II Team and the FANTOM Consortium"/>
        </authorList>
    </citation>
    <scope>NUCLEOTIDE SEQUENCE</scope>
    <source>
        <strain evidence="2">C57BL/6J</strain>
        <tissue evidence="2">Testis</tissue>
    </source>
</reference>
<reference evidence="2" key="8">
    <citation type="journal article" date="2005" name="Science">
        <title>Antisense Transcription in the Mammalian Transcriptome.</title>
        <authorList>
            <consortium name="RIKEN Genome Exploration Research Group and Genome Science Group (Genome Network Project Core Group) and the FANTOM Consortium"/>
        </authorList>
    </citation>
    <scope>NUCLEOTIDE SEQUENCE</scope>
    <source>
        <strain evidence="2">C57BL/6J</strain>
        <tissue evidence="2">Testis</tissue>
    </source>
</reference>
<feature type="compositionally biased region" description="Basic and acidic residues" evidence="1">
    <location>
        <begin position="51"/>
        <end position="61"/>
    </location>
</feature>
<protein>
    <submittedName>
        <fullName evidence="2">Uncharacterized protein</fullName>
    </submittedName>
</protein>
<gene>
    <name evidence="3" type="primary">1700018A04Rik</name>
</gene>
<dbReference type="EMBL" id="AK017122">
    <property type="protein sequence ID" value="BAB30609.1"/>
    <property type="molecule type" value="mRNA"/>
</dbReference>
<evidence type="ECO:0000256" key="1">
    <source>
        <dbReference type="SAM" id="MobiDB-lite"/>
    </source>
</evidence>